<dbReference type="InterPro" id="IPR026992">
    <property type="entry name" value="DIOX_N"/>
</dbReference>
<evidence type="ECO:0000256" key="1">
    <source>
        <dbReference type="SAM" id="MobiDB-lite"/>
    </source>
</evidence>
<sequence length="410" mass="46615">MSPATSVQEIPPWVPPKPTKQDDIEWAPLNTLDLSRVTGDNFTEVPDDLVKTVGEAFRTSGFMYAENHGWTYDQVLRQFAVGQYAFDGVAPEDKDKYKADIIKSGSFVGYKAQGHWRLDGVQDRIEQLNFGSTSFSPENSKRLYPESLQPFIPEIREFARFNHGVILRKILSVLSRVLKLPADTLWKLSENPEEKGIDLLRYAMYHTPTKDDDKALGGVRLQGHTDFNSVSILWSQPITSLEVLMPDDRWRLVKHRDNALVLNLGDAMHFLSGGYFKATIHRVVAPPEDQANYVRLGMFYFALFNKDVQLRPLIESPVVAEAYKDKNFWAEAESKGLPIPTAGEWEAERVRRFGQQQARKRDDGHDEEEILGGAAKITLYNTNEKNQRTPLQIQKDKEREAAARHVAISA</sequence>
<protein>
    <submittedName>
        <fullName evidence="4">Clavaminate synthase-like protein</fullName>
    </submittedName>
</protein>
<evidence type="ECO:0000259" key="2">
    <source>
        <dbReference type="Pfam" id="PF03171"/>
    </source>
</evidence>
<evidence type="ECO:0000259" key="3">
    <source>
        <dbReference type="Pfam" id="PF14226"/>
    </source>
</evidence>
<dbReference type="GeneID" id="37023314"/>
<feature type="domain" description="Isopenicillin N synthase-like Fe(2+) 2OG dioxygenase" evidence="2">
    <location>
        <begin position="206"/>
        <end position="290"/>
    </location>
</feature>
<feature type="region of interest" description="Disordered" evidence="1">
    <location>
        <begin position="381"/>
        <end position="410"/>
    </location>
</feature>
<dbReference type="Pfam" id="PF03171">
    <property type="entry name" value="2OG-FeII_Oxy"/>
    <property type="match status" value="1"/>
</dbReference>
<dbReference type="InParanoid" id="A0A316VG23"/>
<organism evidence="4 5">
    <name type="scientific">Meira miltonrushii</name>
    <dbReference type="NCBI Taxonomy" id="1280837"/>
    <lineage>
        <taxon>Eukaryota</taxon>
        <taxon>Fungi</taxon>
        <taxon>Dikarya</taxon>
        <taxon>Basidiomycota</taxon>
        <taxon>Ustilaginomycotina</taxon>
        <taxon>Exobasidiomycetes</taxon>
        <taxon>Exobasidiales</taxon>
        <taxon>Brachybasidiaceae</taxon>
        <taxon>Meira</taxon>
    </lineage>
</organism>
<keyword evidence="5" id="KW-1185">Reference proteome</keyword>
<evidence type="ECO:0000313" key="4">
    <source>
        <dbReference type="EMBL" id="PWN36569.1"/>
    </source>
</evidence>
<accession>A0A316VG23</accession>
<proteinExistence type="predicted"/>
<reference evidence="4 5" key="1">
    <citation type="journal article" date="2018" name="Mol. Biol. Evol.">
        <title>Broad Genomic Sampling Reveals a Smut Pathogenic Ancestry of the Fungal Clade Ustilaginomycotina.</title>
        <authorList>
            <person name="Kijpornyongpan T."/>
            <person name="Mondo S.J."/>
            <person name="Barry K."/>
            <person name="Sandor L."/>
            <person name="Lee J."/>
            <person name="Lipzen A."/>
            <person name="Pangilinan J."/>
            <person name="LaButti K."/>
            <person name="Hainaut M."/>
            <person name="Henrissat B."/>
            <person name="Grigoriev I.V."/>
            <person name="Spatafora J.W."/>
            <person name="Aime M.C."/>
        </authorList>
    </citation>
    <scope>NUCLEOTIDE SEQUENCE [LARGE SCALE GENOMIC DNA]</scope>
    <source>
        <strain evidence="4 5">MCA 3882</strain>
    </source>
</reference>
<gene>
    <name evidence="4" type="ORF">FA14DRAFT_186775</name>
</gene>
<dbReference type="SUPFAM" id="SSF51197">
    <property type="entry name" value="Clavaminate synthase-like"/>
    <property type="match status" value="1"/>
</dbReference>
<feature type="region of interest" description="Disordered" evidence="1">
    <location>
        <begin position="1"/>
        <end position="22"/>
    </location>
</feature>
<dbReference type="PRINTS" id="PR00682">
    <property type="entry name" value="IPNSYNTHASE"/>
</dbReference>
<feature type="compositionally biased region" description="Polar residues" evidence="1">
    <location>
        <begin position="381"/>
        <end position="392"/>
    </location>
</feature>
<dbReference type="RefSeq" id="XP_025356871.1">
    <property type="nucleotide sequence ID" value="XM_025501533.1"/>
</dbReference>
<feature type="domain" description="Non-haem dioxygenase N-terminal" evidence="3">
    <location>
        <begin position="30"/>
        <end position="137"/>
    </location>
</feature>
<dbReference type="STRING" id="1280837.A0A316VG23"/>
<dbReference type="InterPro" id="IPR044861">
    <property type="entry name" value="IPNS-like_FE2OG_OXY"/>
</dbReference>
<evidence type="ECO:0000313" key="5">
    <source>
        <dbReference type="Proteomes" id="UP000245771"/>
    </source>
</evidence>
<feature type="compositionally biased region" description="Basic and acidic residues" evidence="1">
    <location>
        <begin position="394"/>
        <end position="403"/>
    </location>
</feature>
<dbReference type="InterPro" id="IPR027443">
    <property type="entry name" value="IPNS-like_sf"/>
</dbReference>
<dbReference type="Proteomes" id="UP000245771">
    <property type="component" value="Unassembled WGS sequence"/>
</dbReference>
<dbReference type="InterPro" id="IPR050231">
    <property type="entry name" value="Iron_ascorbate_oxido_reductase"/>
</dbReference>
<dbReference type="Gene3D" id="2.60.120.330">
    <property type="entry name" value="B-lactam Antibiotic, Isopenicillin N Synthase, Chain"/>
    <property type="match status" value="1"/>
</dbReference>
<dbReference type="OrthoDB" id="406156at2759"/>
<dbReference type="PANTHER" id="PTHR47990">
    <property type="entry name" value="2-OXOGLUTARATE (2OG) AND FE(II)-DEPENDENT OXYGENASE SUPERFAMILY PROTEIN-RELATED"/>
    <property type="match status" value="1"/>
</dbReference>
<dbReference type="AlphaFoldDB" id="A0A316VG23"/>
<dbReference type="Pfam" id="PF14226">
    <property type="entry name" value="DIOX_N"/>
    <property type="match status" value="1"/>
</dbReference>
<dbReference type="EMBL" id="KZ819602">
    <property type="protein sequence ID" value="PWN36569.1"/>
    <property type="molecule type" value="Genomic_DNA"/>
</dbReference>
<name>A0A316VG23_9BASI</name>